<sequence>MNLLFLVTKQTSCEECLVGQGFKTQFWCVTNQQCMPLTDKDKCSNRELHDLILNATKCCSPITTENQCLAMDSVSFCLWCPTHENPDTKTEVQGQCMYSGDYININNNCKTNPDITSKCSVYSDCATCSEDVVCAWCPSMGRCVTAILDDMEYPNDQYKCMGGRTKVCCDSYRDCATCSYNAGQITTPICTWCQTTPQGDGKCLTHEKAIADVTCTAINELGKGYCNDKCYLNGKDCKSCISQSGCIWLDEIKYTSDVQEDLQPKIKRFCAVGGSKGPKNSEISYDAQGMVMPYPFTVINYNYMTCGMHAKALNTMIISIICSVAAVILITYVSIFAYKRVKYNKLLREAAKRQITDDDKKLLQQKQEEFDIEDFMITIQAIPWSD</sequence>
<keyword evidence="8" id="KW-1185">Reference proteome</keyword>
<reference evidence="6" key="1">
    <citation type="submission" date="2023-06" db="EMBL/GenBank/DDBJ databases">
        <authorList>
            <person name="Kurt Z."/>
        </authorList>
    </citation>
    <scope>NUCLEOTIDE SEQUENCE</scope>
</reference>
<dbReference type="EMBL" id="CATOUU010000887">
    <property type="protein sequence ID" value="CAI9957385.1"/>
    <property type="molecule type" value="Genomic_DNA"/>
</dbReference>
<dbReference type="Pfam" id="PF01437">
    <property type="entry name" value="PSI"/>
    <property type="match status" value="1"/>
</dbReference>
<dbReference type="InterPro" id="IPR002165">
    <property type="entry name" value="Plexin_repeat"/>
</dbReference>
<evidence type="ECO:0000256" key="3">
    <source>
        <dbReference type="ARBA" id="ARBA00023180"/>
    </source>
</evidence>
<accession>A0AA86UGP8</accession>
<reference evidence="7 8" key="2">
    <citation type="submission" date="2024-07" db="EMBL/GenBank/DDBJ databases">
        <authorList>
            <person name="Akdeniz Z."/>
        </authorList>
    </citation>
    <scope>NUCLEOTIDE SEQUENCE [LARGE SCALE GENOMIC DNA]</scope>
</reference>
<feature type="domain" description="PSI" evidence="5">
    <location>
        <begin position="229"/>
        <end position="271"/>
    </location>
</feature>
<feature type="domain" description="PSI" evidence="5">
    <location>
        <begin position="118"/>
        <end position="161"/>
    </location>
</feature>
<evidence type="ECO:0000313" key="8">
    <source>
        <dbReference type="Proteomes" id="UP001642409"/>
    </source>
</evidence>
<evidence type="ECO:0000313" key="7">
    <source>
        <dbReference type="EMBL" id="CAL6092161.1"/>
    </source>
</evidence>
<proteinExistence type="predicted"/>
<comment type="caution">
    <text evidence="6">The sequence shown here is derived from an EMBL/GenBank/DDBJ whole genome shotgun (WGS) entry which is preliminary data.</text>
</comment>
<dbReference type="AlphaFoldDB" id="A0AA86UGP8"/>
<dbReference type="Proteomes" id="UP001642409">
    <property type="component" value="Unassembled WGS sequence"/>
</dbReference>
<dbReference type="InterPro" id="IPR016201">
    <property type="entry name" value="PSI"/>
</dbReference>
<keyword evidence="3" id="KW-0325">Glycoprotein</keyword>
<keyword evidence="2 4" id="KW-0472">Membrane</keyword>
<organism evidence="6">
    <name type="scientific">Hexamita inflata</name>
    <dbReference type="NCBI Taxonomy" id="28002"/>
    <lineage>
        <taxon>Eukaryota</taxon>
        <taxon>Metamonada</taxon>
        <taxon>Diplomonadida</taxon>
        <taxon>Hexamitidae</taxon>
        <taxon>Hexamitinae</taxon>
        <taxon>Hexamita</taxon>
    </lineage>
</organism>
<dbReference type="SMART" id="SM00423">
    <property type="entry name" value="PSI"/>
    <property type="match status" value="2"/>
</dbReference>
<keyword evidence="4" id="KW-0812">Transmembrane</keyword>
<name>A0AA86UGP8_9EUKA</name>
<evidence type="ECO:0000259" key="5">
    <source>
        <dbReference type="SMART" id="SM00423"/>
    </source>
</evidence>
<evidence type="ECO:0000256" key="1">
    <source>
        <dbReference type="ARBA" id="ARBA00004370"/>
    </source>
</evidence>
<keyword evidence="4" id="KW-1133">Transmembrane helix</keyword>
<protein>
    <submittedName>
        <fullName evidence="6">Cysteine-rich membrane protein 2</fullName>
    </submittedName>
    <submittedName>
        <fullName evidence="7">Cysteine-rich_membrane protein 2</fullName>
    </submittedName>
</protein>
<comment type="subcellular location">
    <subcellularLocation>
        <location evidence="1">Membrane</location>
    </subcellularLocation>
</comment>
<evidence type="ECO:0000313" key="6">
    <source>
        <dbReference type="EMBL" id="CAI9957385.1"/>
    </source>
</evidence>
<evidence type="ECO:0000256" key="4">
    <source>
        <dbReference type="SAM" id="Phobius"/>
    </source>
</evidence>
<dbReference type="GO" id="GO:0016020">
    <property type="term" value="C:membrane"/>
    <property type="evidence" value="ECO:0007669"/>
    <property type="project" value="UniProtKB-SubCell"/>
</dbReference>
<dbReference type="EMBL" id="CAXDID020000442">
    <property type="protein sequence ID" value="CAL6092161.1"/>
    <property type="molecule type" value="Genomic_DNA"/>
</dbReference>
<gene>
    <name evidence="6" type="ORF">HINF_LOCUS45030</name>
    <name evidence="7" type="ORF">HINF_LOCUS66132</name>
</gene>
<evidence type="ECO:0000256" key="2">
    <source>
        <dbReference type="ARBA" id="ARBA00023136"/>
    </source>
</evidence>
<feature type="transmembrane region" description="Helical" evidence="4">
    <location>
        <begin position="316"/>
        <end position="338"/>
    </location>
</feature>